<organism evidence="3">
    <name type="scientific">Leptosphaeria maculans (strain JN3 / isolate v23.1.3 / race Av1-4-5-6-7-8)</name>
    <name type="common">Blackleg fungus</name>
    <name type="synonym">Phoma lingam</name>
    <dbReference type="NCBI Taxonomy" id="985895"/>
    <lineage>
        <taxon>Eukaryota</taxon>
        <taxon>Fungi</taxon>
        <taxon>Dikarya</taxon>
        <taxon>Ascomycota</taxon>
        <taxon>Pezizomycotina</taxon>
        <taxon>Dothideomycetes</taxon>
        <taxon>Pleosporomycetidae</taxon>
        <taxon>Pleosporales</taxon>
        <taxon>Pleosporineae</taxon>
        <taxon>Leptosphaeriaceae</taxon>
        <taxon>Plenodomus</taxon>
        <taxon>Plenodomus lingam/Leptosphaeria maculans species complex</taxon>
    </lineage>
</organism>
<dbReference type="AlphaFoldDB" id="E5A462"/>
<dbReference type="EMBL" id="FP929133">
    <property type="protein sequence ID" value="CBX98407.1"/>
    <property type="molecule type" value="Genomic_DNA"/>
</dbReference>
<reference evidence="3" key="1">
    <citation type="journal article" date="2011" name="Nat. Commun.">
        <title>Effector diversification within compartments of the Leptosphaeria maculans genome affected by Repeat-Induced Point mutations.</title>
        <authorList>
            <person name="Rouxel T."/>
            <person name="Grandaubert J."/>
            <person name="Hane J.K."/>
            <person name="Hoede C."/>
            <person name="van de Wouw A.P."/>
            <person name="Couloux A."/>
            <person name="Dominguez V."/>
            <person name="Anthouard V."/>
            <person name="Bally P."/>
            <person name="Bourras S."/>
            <person name="Cozijnsen A.J."/>
            <person name="Ciuffetti L.M."/>
            <person name="Degrave A."/>
            <person name="Dilmaghani A."/>
            <person name="Duret L."/>
            <person name="Fudal I."/>
            <person name="Goodwin S.B."/>
            <person name="Gout L."/>
            <person name="Glaser N."/>
            <person name="Linglin J."/>
            <person name="Kema G.H.J."/>
            <person name="Lapalu N."/>
            <person name="Lawrence C.B."/>
            <person name="May K."/>
            <person name="Meyer M."/>
            <person name="Ollivier B."/>
            <person name="Poulain J."/>
            <person name="Schoch C.L."/>
            <person name="Simon A."/>
            <person name="Spatafora J.W."/>
            <person name="Stachowiak A."/>
            <person name="Turgeon B.G."/>
            <person name="Tyler B.M."/>
            <person name="Vincent D."/>
            <person name="Weissenbach J."/>
            <person name="Amselem J."/>
            <person name="Quesneville H."/>
            <person name="Oliver R.P."/>
            <person name="Wincker P."/>
            <person name="Balesdent M.-H."/>
            <person name="Howlett B.J."/>
        </authorList>
    </citation>
    <scope>NUCLEOTIDE SEQUENCE [LARGE SCALE GENOMIC DNA]</scope>
    <source>
        <strain evidence="3">JN3 / isolate v23.1.3 / race Av1-4-5-6-7-8</strain>
    </source>
</reference>
<protein>
    <submittedName>
        <fullName evidence="2">Predicted protein</fullName>
    </submittedName>
</protein>
<dbReference type="Proteomes" id="UP000002668">
    <property type="component" value="Genome"/>
</dbReference>
<evidence type="ECO:0000313" key="2">
    <source>
        <dbReference type="EMBL" id="CBX98407.1"/>
    </source>
</evidence>
<feature type="region of interest" description="Disordered" evidence="1">
    <location>
        <begin position="1"/>
        <end position="27"/>
    </location>
</feature>
<dbReference type="InParanoid" id="E5A462"/>
<evidence type="ECO:0000313" key="3">
    <source>
        <dbReference type="Proteomes" id="UP000002668"/>
    </source>
</evidence>
<keyword evidence="3" id="KW-1185">Reference proteome</keyword>
<name>E5A462_LEPMJ</name>
<sequence>MTRDGQDCTGGTDTERGADEIGWERGEGGDEDNFLLAACCLLGTVISTIRQAEPERLKKEK</sequence>
<evidence type="ECO:0000256" key="1">
    <source>
        <dbReference type="SAM" id="MobiDB-lite"/>
    </source>
</evidence>
<accession>E5A462</accession>
<feature type="compositionally biased region" description="Basic and acidic residues" evidence="1">
    <location>
        <begin position="13"/>
        <end position="27"/>
    </location>
</feature>
<dbReference type="VEuPathDB" id="FungiDB:LEMA_uP098160.1"/>
<proteinExistence type="predicted"/>
<dbReference type="HOGENOM" id="CLU_2923076_0_0_1"/>
<gene>
    <name evidence="2" type="ORF">LEMA_uP098160.1</name>
</gene>